<gene>
    <name evidence="2" type="ORF">HMPREF1162_0948</name>
</gene>
<dbReference type="Proteomes" id="UP000007832">
    <property type="component" value="Unassembled WGS sequence"/>
</dbReference>
<dbReference type="Gene3D" id="3.40.50.1820">
    <property type="entry name" value="alpha/beta hydrolase"/>
    <property type="match status" value="1"/>
</dbReference>
<dbReference type="Pfam" id="PF00756">
    <property type="entry name" value="Esterase"/>
    <property type="match status" value="1"/>
</dbReference>
<protein>
    <submittedName>
        <fullName evidence="2">Esterase domain protein</fullName>
    </submittedName>
</protein>
<dbReference type="eggNOG" id="COG0627">
    <property type="taxonomic scope" value="Bacteria"/>
</dbReference>
<evidence type="ECO:0000313" key="2">
    <source>
        <dbReference type="EMBL" id="EGR98070.1"/>
    </source>
</evidence>
<keyword evidence="1" id="KW-1133">Transmembrane helix</keyword>
<keyword evidence="1" id="KW-0472">Membrane</keyword>
<dbReference type="EMBL" id="AFUN01000004">
    <property type="protein sequence ID" value="EGR98070.1"/>
    <property type="molecule type" value="Genomic_DNA"/>
</dbReference>
<organism evidence="2 3">
    <name type="scientific">[Propionibacterium] namnetense SK182B-JCVI</name>
    <dbReference type="NCBI Taxonomy" id="1051006"/>
    <lineage>
        <taxon>Bacteria</taxon>
        <taxon>Bacillati</taxon>
        <taxon>Actinomycetota</taxon>
        <taxon>Actinomycetes</taxon>
        <taxon>Propionibacteriales</taxon>
        <taxon>Propionibacteriaceae</taxon>
        <taxon>Cutibacterium</taxon>
    </lineage>
</organism>
<keyword evidence="1" id="KW-0812">Transmembrane</keyword>
<dbReference type="PANTHER" id="PTHR48098">
    <property type="entry name" value="ENTEROCHELIN ESTERASE-RELATED"/>
    <property type="match status" value="1"/>
</dbReference>
<sequence>MTDITWCAPTCGVMMVSILSHKLCVTVLVAAFALPLAFVTWRTVMSTGSWWRKILRGLGHLVVILLAQALLITGVFLYTNREYGFFTSWSDLLGEVQPEGPVHDLVPIRRTRVKDIPISKSNPHPDGQVTGMTMPGADAQYAYVQVWLPPQYFEKSEHGTRFPVLFYIGGVNDTGAHDNQSINLIDPATELIKGRKVNPFVIVFLPGRIRNGIDSECVDVGPYKHESWIMKTVIPQIESHYRVGHERGSRFISGWSTGGYCAANLSTKYPRTFNAGFSLGGYYHPMFENPRIASIARPFTAKNSVVRRVQERKVERTVRFLSVLNPNDLQSWGPGREPVVSNGQVGPDGGQFYHVAKGMKQFAFIMLPGGGHRVSVYAPYAEQSLQWLGQFGL</sequence>
<dbReference type="InterPro" id="IPR050583">
    <property type="entry name" value="Mycobacterial_A85_antigen"/>
</dbReference>
<dbReference type="InterPro" id="IPR029058">
    <property type="entry name" value="AB_hydrolase_fold"/>
</dbReference>
<feature type="transmembrane region" description="Helical" evidence="1">
    <location>
        <begin position="61"/>
        <end position="79"/>
    </location>
</feature>
<dbReference type="SUPFAM" id="SSF53474">
    <property type="entry name" value="alpha/beta-Hydrolases"/>
    <property type="match status" value="1"/>
</dbReference>
<dbReference type="PATRIC" id="fig|1051006.4.peg.87"/>
<dbReference type="AlphaFoldDB" id="F9NSE6"/>
<evidence type="ECO:0000313" key="3">
    <source>
        <dbReference type="Proteomes" id="UP000007832"/>
    </source>
</evidence>
<comment type="caution">
    <text evidence="2">The sequence shown here is derived from an EMBL/GenBank/DDBJ whole genome shotgun (WGS) entry which is preliminary data.</text>
</comment>
<feature type="transmembrane region" description="Helical" evidence="1">
    <location>
        <begin position="23"/>
        <end position="41"/>
    </location>
</feature>
<dbReference type="PANTHER" id="PTHR48098:SF1">
    <property type="entry name" value="DIACYLGLYCEROL ACYLTRANSFERASE_MYCOLYLTRANSFERASE AG85A"/>
    <property type="match status" value="1"/>
</dbReference>
<accession>F9NSE6</accession>
<reference evidence="2 3" key="1">
    <citation type="submission" date="2011-07" db="EMBL/GenBank/DDBJ databases">
        <title>Genome Sequence of Propionibacterium acnes SK182B-JCVI.</title>
        <authorList>
            <person name="Durkin A.S."/>
            <person name="Madupu R."/>
            <person name="Hostetler J."/>
            <person name="Radune D."/>
            <person name="Torralba M."/>
            <person name="Methe B."/>
            <person name="Sutton G."/>
            <person name="Strausberg R.L."/>
            <person name="Nelson K.E."/>
        </authorList>
    </citation>
    <scope>NUCLEOTIDE SEQUENCE [LARGE SCALE GENOMIC DNA]</scope>
    <source>
        <strain evidence="2 3">SK182B-JCVI</strain>
    </source>
</reference>
<proteinExistence type="predicted"/>
<name>F9NSE6_9ACTN</name>
<dbReference type="STRING" id="1574624.GCA_001642025_01416"/>
<evidence type="ECO:0000256" key="1">
    <source>
        <dbReference type="SAM" id="Phobius"/>
    </source>
</evidence>
<dbReference type="InterPro" id="IPR000801">
    <property type="entry name" value="Esterase-like"/>
</dbReference>
<dbReference type="GO" id="GO:0016747">
    <property type="term" value="F:acyltransferase activity, transferring groups other than amino-acyl groups"/>
    <property type="evidence" value="ECO:0007669"/>
    <property type="project" value="TreeGrafter"/>
</dbReference>